<comment type="caution">
    <text evidence="2">The sequence shown here is derived from an EMBL/GenBank/DDBJ whole genome shotgun (WGS) entry which is preliminary data.</text>
</comment>
<dbReference type="Gene3D" id="3.40.630.30">
    <property type="match status" value="1"/>
</dbReference>
<reference evidence="2 3" key="1">
    <citation type="submission" date="2024-02" db="EMBL/GenBank/DDBJ databases">
        <title>Deinococcus xinjiangensis NBRC 107630.</title>
        <authorList>
            <person name="Ichikawa N."/>
            <person name="Katano-Makiyama Y."/>
            <person name="Hidaka K."/>
        </authorList>
    </citation>
    <scope>NUCLEOTIDE SEQUENCE [LARGE SCALE GENOMIC DNA]</scope>
    <source>
        <strain evidence="2 3">NBRC 107630</strain>
    </source>
</reference>
<evidence type="ECO:0000313" key="2">
    <source>
        <dbReference type="EMBL" id="GAA5501974.1"/>
    </source>
</evidence>
<organism evidence="2 3">
    <name type="scientific">Deinococcus xinjiangensis</name>
    <dbReference type="NCBI Taxonomy" id="457454"/>
    <lineage>
        <taxon>Bacteria</taxon>
        <taxon>Thermotogati</taxon>
        <taxon>Deinococcota</taxon>
        <taxon>Deinococci</taxon>
        <taxon>Deinococcales</taxon>
        <taxon>Deinococcaceae</taxon>
        <taxon>Deinococcus</taxon>
    </lineage>
</organism>
<proteinExistence type="predicted"/>
<dbReference type="SUPFAM" id="SSF55729">
    <property type="entry name" value="Acyl-CoA N-acyltransferases (Nat)"/>
    <property type="match status" value="1"/>
</dbReference>
<protein>
    <submittedName>
        <fullName evidence="2">Acetyltransferase OgpAT</fullName>
    </submittedName>
</protein>
<dbReference type="RefSeq" id="WP_353541944.1">
    <property type="nucleotide sequence ID" value="NZ_BAABRN010000016.1"/>
</dbReference>
<evidence type="ECO:0000313" key="3">
    <source>
        <dbReference type="Proteomes" id="UP001458946"/>
    </source>
</evidence>
<name>A0ABP9V9M7_9DEIO</name>
<dbReference type="PANTHER" id="PTHR13170">
    <property type="entry name" value="O-GLCNACASE"/>
    <property type="match status" value="1"/>
</dbReference>
<dbReference type="Pfam" id="PF13508">
    <property type="entry name" value="Acetyltransf_7"/>
    <property type="match status" value="1"/>
</dbReference>
<keyword evidence="3" id="KW-1185">Reference proteome</keyword>
<dbReference type="InterPro" id="IPR000182">
    <property type="entry name" value="GNAT_dom"/>
</dbReference>
<evidence type="ECO:0000259" key="1">
    <source>
        <dbReference type="PROSITE" id="PS51186"/>
    </source>
</evidence>
<dbReference type="EMBL" id="BAABRN010000016">
    <property type="protein sequence ID" value="GAA5501974.1"/>
    <property type="molecule type" value="Genomic_DNA"/>
</dbReference>
<dbReference type="InterPro" id="IPR051822">
    <property type="entry name" value="Glycosyl_Hydrolase_84"/>
</dbReference>
<dbReference type="PANTHER" id="PTHR13170:SF16">
    <property type="entry name" value="PROTEIN O-GLCNACASE"/>
    <property type="match status" value="1"/>
</dbReference>
<sequence>MFHIRPARPTDRAALYDICLKTGDSGADGTHLYQDHELIGHIYAGPYLNFQPDLAFVLEDEAGVCGYVIGALDSRAFADTLEREWWPALRKQYAEPKAPPAERSRDERLANLIHHPHPAPEYLMAEYPSHLHIDLLPRAQGGGHGKRLMFTLFEALQQAGSVGVHLGVGGKNANAQAFYKHLGFTELRRDDAGNAVMGWKF</sequence>
<dbReference type="PROSITE" id="PS51186">
    <property type="entry name" value="GNAT"/>
    <property type="match status" value="1"/>
</dbReference>
<feature type="domain" description="N-acetyltransferase" evidence="1">
    <location>
        <begin position="2"/>
        <end position="201"/>
    </location>
</feature>
<accession>A0ABP9V9M7</accession>
<dbReference type="Proteomes" id="UP001458946">
    <property type="component" value="Unassembled WGS sequence"/>
</dbReference>
<dbReference type="InterPro" id="IPR016181">
    <property type="entry name" value="Acyl_CoA_acyltransferase"/>
</dbReference>
<gene>
    <name evidence="2" type="ORF">Dxin01_01713</name>
</gene>